<sequence>MPNKGLKSHPLARMLARMLGRKLWVASGYSPMSALLSLALSVNVHKI</sequence>
<dbReference type="STRING" id="658218.SAMN05216562_2539"/>
<accession>A0A1H4A4W3</accession>
<evidence type="ECO:0000313" key="1">
    <source>
        <dbReference type="EMBL" id="SEA30818.1"/>
    </source>
</evidence>
<evidence type="ECO:0000313" key="2">
    <source>
        <dbReference type="Proteomes" id="UP000198658"/>
    </source>
</evidence>
<proteinExistence type="predicted"/>
<organism evidence="1 2">
    <name type="scientific">Microbulbifer marinus</name>
    <dbReference type="NCBI Taxonomy" id="658218"/>
    <lineage>
        <taxon>Bacteria</taxon>
        <taxon>Pseudomonadati</taxon>
        <taxon>Pseudomonadota</taxon>
        <taxon>Gammaproteobacteria</taxon>
        <taxon>Cellvibrionales</taxon>
        <taxon>Microbulbiferaceae</taxon>
        <taxon>Microbulbifer</taxon>
    </lineage>
</organism>
<keyword evidence="2" id="KW-1185">Reference proteome</keyword>
<gene>
    <name evidence="1" type="ORF">SAMN05216562_2539</name>
</gene>
<name>A0A1H4A4W3_9GAMM</name>
<reference evidence="2" key="1">
    <citation type="submission" date="2016-10" db="EMBL/GenBank/DDBJ databases">
        <authorList>
            <person name="Varghese N."/>
            <person name="Submissions S."/>
        </authorList>
    </citation>
    <scope>NUCLEOTIDE SEQUENCE [LARGE SCALE GENOMIC DNA]</scope>
    <source>
        <strain evidence="2">CGMCC 1.10657</strain>
    </source>
</reference>
<protein>
    <submittedName>
        <fullName evidence="1">Uncharacterized protein</fullName>
    </submittedName>
</protein>
<dbReference type="EMBL" id="FNQO01000003">
    <property type="protein sequence ID" value="SEA30818.1"/>
    <property type="molecule type" value="Genomic_DNA"/>
</dbReference>
<dbReference type="AlphaFoldDB" id="A0A1H4A4W3"/>
<dbReference type="Proteomes" id="UP000198658">
    <property type="component" value="Unassembled WGS sequence"/>
</dbReference>